<evidence type="ECO:0008006" key="4">
    <source>
        <dbReference type="Google" id="ProtNLM"/>
    </source>
</evidence>
<keyword evidence="1" id="KW-0472">Membrane</keyword>
<proteinExistence type="predicted"/>
<evidence type="ECO:0000313" key="3">
    <source>
        <dbReference type="Proteomes" id="UP000060071"/>
    </source>
</evidence>
<feature type="transmembrane region" description="Helical" evidence="1">
    <location>
        <begin position="34"/>
        <end position="53"/>
    </location>
</feature>
<dbReference type="RefSeq" id="WP_062156880.1">
    <property type="nucleotide sequence ID" value="NZ_CP013910.1"/>
</dbReference>
<keyword evidence="1" id="KW-0812">Transmembrane</keyword>
<keyword evidence="1" id="KW-1133">Transmembrane helix</keyword>
<dbReference type="Proteomes" id="UP000060071">
    <property type="component" value="Chromosome"/>
</dbReference>
<evidence type="ECO:0000256" key="1">
    <source>
        <dbReference type="SAM" id="Phobius"/>
    </source>
</evidence>
<protein>
    <recommendedName>
        <fullName evidence="4">PH domain-containing protein</fullName>
    </recommendedName>
</protein>
<sequence>MPRFLLRDLKGLGFILLVVYGAGGRDLLPRPVWITLSVPGAVAMVAAGLWLIWMGLRARPEQWTGTWPLEDGVVTGHRVVQGFGLGWWLNGNSSARVAVTLDLPGGRVAEVQPRALNAVTAPRSRPRPPLRDLDDQGDRAALLAAQALVPPGTPLTARVHPGGQLDRRGLLEARLDVPPYRSWMRWLMGACGAALSAGTAYLMFSAITR</sequence>
<organism evidence="2 3">
    <name type="scientific">Deinococcus actinosclerus</name>
    <dbReference type="NCBI Taxonomy" id="1768108"/>
    <lineage>
        <taxon>Bacteria</taxon>
        <taxon>Thermotogati</taxon>
        <taxon>Deinococcota</taxon>
        <taxon>Deinococci</taxon>
        <taxon>Deinococcales</taxon>
        <taxon>Deinococcaceae</taxon>
        <taxon>Deinococcus</taxon>
    </lineage>
</organism>
<gene>
    <name evidence="2" type="ORF">AUC44_00265</name>
</gene>
<evidence type="ECO:0000313" key="2">
    <source>
        <dbReference type="EMBL" id="ALW87522.1"/>
    </source>
</evidence>
<accession>A0ABM5X1H2</accession>
<name>A0ABM5X1H2_9DEIO</name>
<reference evidence="2 3" key="1">
    <citation type="submission" date="2015-12" db="EMBL/GenBank/DDBJ databases">
        <authorList>
            <person name="Kim M.K."/>
            <person name="Srinivasan S."/>
            <person name="Lee J.-J."/>
            <person name="Kim K."/>
        </authorList>
    </citation>
    <scope>NUCLEOTIDE SEQUENCE [LARGE SCALE GENOMIC DNA]</scope>
    <source>
        <strain evidence="2 3">BM2</strain>
    </source>
</reference>
<dbReference type="EMBL" id="CP013910">
    <property type="protein sequence ID" value="ALW87522.1"/>
    <property type="molecule type" value="Genomic_DNA"/>
</dbReference>
<feature type="transmembrane region" description="Helical" evidence="1">
    <location>
        <begin position="186"/>
        <end position="207"/>
    </location>
</feature>
<keyword evidence="3" id="KW-1185">Reference proteome</keyword>